<dbReference type="GO" id="GO:0051604">
    <property type="term" value="P:protein maturation"/>
    <property type="evidence" value="ECO:0007669"/>
    <property type="project" value="TreeGrafter"/>
</dbReference>
<dbReference type="InterPro" id="IPR056797">
    <property type="entry name" value="FdhE_central"/>
</dbReference>
<dbReference type="CDD" id="cd16341">
    <property type="entry name" value="FdhE"/>
    <property type="match status" value="1"/>
</dbReference>
<dbReference type="OrthoDB" id="9811074at2"/>
<accession>A0A1M5AGT6</accession>
<dbReference type="SUPFAM" id="SSF144020">
    <property type="entry name" value="FdhE-like"/>
    <property type="match status" value="1"/>
</dbReference>
<proteinExistence type="predicted"/>
<dbReference type="Gene3D" id="3.90.1670.10">
    <property type="entry name" value="FdhE-like domain"/>
    <property type="match status" value="1"/>
</dbReference>
<feature type="domain" description="FdhE central" evidence="2">
    <location>
        <begin position="157"/>
        <end position="192"/>
    </location>
</feature>
<keyword evidence="5" id="KW-1185">Reference proteome</keyword>
<dbReference type="InterPro" id="IPR056796">
    <property type="entry name" value="FdhE_C"/>
</dbReference>
<dbReference type="EMBL" id="FQUY01000017">
    <property type="protein sequence ID" value="SHF29346.1"/>
    <property type="molecule type" value="Genomic_DNA"/>
</dbReference>
<dbReference type="AlphaFoldDB" id="A0A1M5AGT6"/>
<dbReference type="PANTHER" id="PTHR37689">
    <property type="entry name" value="PROTEIN FDHE"/>
    <property type="match status" value="1"/>
</dbReference>
<dbReference type="Proteomes" id="UP000184148">
    <property type="component" value="Unassembled WGS sequence"/>
</dbReference>
<dbReference type="InterPro" id="IPR006452">
    <property type="entry name" value="Formate_DH_accessory"/>
</dbReference>
<name>A0A1M5AGT6_9FIRM</name>
<dbReference type="GO" id="GO:0005829">
    <property type="term" value="C:cytosol"/>
    <property type="evidence" value="ECO:0007669"/>
    <property type="project" value="TreeGrafter"/>
</dbReference>
<dbReference type="PANTHER" id="PTHR37689:SF1">
    <property type="entry name" value="PROTEIN FDHE"/>
    <property type="match status" value="1"/>
</dbReference>
<dbReference type="RefSeq" id="WP_073239514.1">
    <property type="nucleotide sequence ID" value="NZ_FQUY01000017.1"/>
</dbReference>
<evidence type="ECO:0000259" key="2">
    <source>
        <dbReference type="Pfam" id="PF24859"/>
    </source>
</evidence>
<dbReference type="Pfam" id="PF24859">
    <property type="entry name" value="FdhE_central"/>
    <property type="match status" value="1"/>
</dbReference>
<gene>
    <name evidence="4" type="ORF">SAMN02745133_02279</name>
</gene>
<sequence>MEIKNNTEKLANFYLEVMELENDTETLEWKVVLDPQQIKQWEQGEAALAVAPPEIEWEKVFERFFSVARSCQKWQAGPQPVSDAFLKSLEELAESQRKEFITSLFKVDGQIGKWARLLGAPVDLLDFIALVTFRPFFKTYGQAVLGQVQLNDWMQSHCPVCGDQPTMAKLAGKEGYRKLYCGRCETEWRYRRIGCPYCKDENASQASFITLEDSKQYRIYLCERCKSYLKTVDERVCGEVDLFCEDLATVELDRLAQAEGYQRGDRRQQV</sequence>
<reference evidence="5" key="1">
    <citation type="submission" date="2016-11" db="EMBL/GenBank/DDBJ databases">
        <authorList>
            <person name="Varghese N."/>
            <person name="Submissions S."/>
        </authorList>
    </citation>
    <scope>NUCLEOTIDE SEQUENCE [LARGE SCALE GENOMIC DNA]</scope>
    <source>
        <strain evidence="5">DSM 12395</strain>
    </source>
</reference>
<evidence type="ECO:0000313" key="5">
    <source>
        <dbReference type="Proteomes" id="UP000184148"/>
    </source>
</evidence>
<dbReference type="InterPro" id="IPR024064">
    <property type="entry name" value="FdhE-like_sf"/>
</dbReference>
<keyword evidence="1" id="KW-0963">Cytoplasm</keyword>
<feature type="domain" description="FdhE C-terminal" evidence="3">
    <location>
        <begin position="195"/>
        <end position="264"/>
    </location>
</feature>
<evidence type="ECO:0000256" key="1">
    <source>
        <dbReference type="ARBA" id="ARBA00022490"/>
    </source>
</evidence>
<evidence type="ECO:0000313" key="4">
    <source>
        <dbReference type="EMBL" id="SHF29346.1"/>
    </source>
</evidence>
<dbReference type="GO" id="GO:0008199">
    <property type="term" value="F:ferric iron binding"/>
    <property type="evidence" value="ECO:0007669"/>
    <property type="project" value="TreeGrafter"/>
</dbReference>
<evidence type="ECO:0000259" key="3">
    <source>
        <dbReference type="Pfam" id="PF24860"/>
    </source>
</evidence>
<protein>
    <submittedName>
        <fullName evidence="4">FdhE protein</fullName>
    </submittedName>
</protein>
<organism evidence="4 5">
    <name type="scientific">Desulforamulus putei DSM 12395</name>
    <dbReference type="NCBI Taxonomy" id="1121429"/>
    <lineage>
        <taxon>Bacteria</taxon>
        <taxon>Bacillati</taxon>
        <taxon>Bacillota</taxon>
        <taxon>Clostridia</taxon>
        <taxon>Eubacteriales</taxon>
        <taxon>Peptococcaceae</taxon>
        <taxon>Desulforamulus</taxon>
    </lineage>
</organism>
<dbReference type="Pfam" id="PF24860">
    <property type="entry name" value="FdhE_C"/>
    <property type="match status" value="1"/>
</dbReference>
<dbReference type="STRING" id="1121429.SAMN02745133_02279"/>